<dbReference type="Pfam" id="PF13196">
    <property type="entry name" value="DUF4012"/>
    <property type="match status" value="1"/>
</dbReference>
<accession>A0A7Y9KIE8</accession>
<name>A0A7Y9KIE8_9MICO</name>
<dbReference type="InterPro" id="IPR025101">
    <property type="entry name" value="DUF4012"/>
</dbReference>
<keyword evidence="2" id="KW-1185">Reference proteome</keyword>
<dbReference type="RefSeq" id="WP_179490486.1">
    <property type="nucleotide sequence ID" value="NZ_JACCBV010000001.1"/>
</dbReference>
<proteinExistence type="predicted"/>
<sequence>MLVVSWVLFGAFILTLVWIGWRAWLVKDELEALIPLVEQAKAATEVRDLDALEAVAGETSEHAARAAELTSEPMWAMAEAMPIVGANFSAVRVVSQNLDALTDTAVLPLTGIVRQVQESASAGGEFDLDTMAAAREPLSAAAGTFTTAAAELNTIDPSKLLGPVSEGVTSLTEFVVQAAPIVDAFDRAAQALPPMLGSDEPRQILVMVQNGAELRTGGGISGSFILLTATQGRISVAAQADAAVFPVLGESIIEIPEPVVDLYGEVVGEWVQNTTMPSDFELTAELATAWWTSVGYAAPDTVVSLDVPALAAMLGAIGPIPLDDGRSLGPENLVEILLTEPYLTMDGEEQTAFQRMITRAVFSSAMSASLSPLKWGEALMKPIEEGRISVWNARPEEQAVFDGTQLAGPAARHASADPAVSIYLNDATAGKLDLFLGVEMGIAELDCRSDGRHDLVVEVTLTNEAPEDAGERFSDTMTGAGLAGIPRGQIATNITAAGPAGSFVGGVRIDGELSRTRLATESGFPSSVARVILAPGESKTVEFRFVASGTGDVNPDLLHTPLLRVPAITEIDAACR</sequence>
<dbReference type="Proteomes" id="UP000576969">
    <property type="component" value="Unassembled WGS sequence"/>
</dbReference>
<evidence type="ECO:0000313" key="2">
    <source>
        <dbReference type="Proteomes" id="UP000576969"/>
    </source>
</evidence>
<comment type="caution">
    <text evidence="1">The sequence shown here is derived from an EMBL/GenBank/DDBJ whole genome shotgun (WGS) entry which is preliminary data.</text>
</comment>
<evidence type="ECO:0008006" key="3">
    <source>
        <dbReference type="Google" id="ProtNLM"/>
    </source>
</evidence>
<dbReference type="AlphaFoldDB" id="A0A7Y9KIE8"/>
<gene>
    <name evidence="1" type="ORF">BJ991_002510</name>
</gene>
<reference evidence="1 2" key="1">
    <citation type="submission" date="2020-07" db="EMBL/GenBank/DDBJ databases">
        <title>Sequencing the genomes of 1000 actinobacteria strains.</title>
        <authorList>
            <person name="Klenk H.-P."/>
        </authorList>
    </citation>
    <scope>NUCLEOTIDE SEQUENCE [LARGE SCALE GENOMIC DNA]</scope>
    <source>
        <strain evidence="1 2">DSM 24662</strain>
    </source>
</reference>
<organism evidence="1 2">
    <name type="scientific">Microbacterium immunditiarum</name>
    <dbReference type="NCBI Taxonomy" id="337480"/>
    <lineage>
        <taxon>Bacteria</taxon>
        <taxon>Bacillati</taxon>
        <taxon>Actinomycetota</taxon>
        <taxon>Actinomycetes</taxon>
        <taxon>Micrococcales</taxon>
        <taxon>Microbacteriaceae</taxon>
        <taxon>Microbacterium</taxon>
    </lineage>
</organism>
<protein>
    <recommendedName>
        <fullName evidence="3">DUF4012 domain-containing protein</fullName>
    </recommendedName>
</protein>
<evidence type="ECO:0000313" key="1">
    <source>
        <dbReference type="EMBL" id="NYE20482.1"/>
    </source>
</evidence>
<dbReference type="EMBL" id="JACCBV010000001">
    <property type="protein sequence ID" value="NYE20482.1"/>
    <property type="molecule type" value="Genomic_DNA"/>
</dbReference>